<proteinExistence type="predicted"/>
<dbReference type="InterPro" id="IPR004364">
    <property type="entry name" value="Aa-tRNA-synt_II"/>
</dbReference>
<dbReference type="OrthoDB" id="1931232at2759"/>
<keyword evidence="10" id="KW-1185">Reference proteome</keyword>
<feature type="region of interest" description="Disordered" evidence="7">
    <location>
        <begin position="51"/>
        <end position="72"/>
    </location>
</feature>
<evidence type="ECO:0000256" key="5">
    <source>
        <dbReference type="ARBA" id="ARBA00023146"/>
    </source>
</evidence>
<dbReference type="InterPro" id="IPR045864">
    <property type="entry name" value="aa-tRNA-synth_II/BPL/LPL"/>
</dbReference>
<evidence type="ECO:0000313" key="10">
    <source>
        <dbReference type="Proteomes" id="UP000325081"/>
    </source>
</evidence>
<name>A0A5A7R6P7_STRAF</name>
<dbReference type="GO" id="GO:0005524">
    <property type="term" value="F:ATP binding"/>
    <property type="evidence" value="ECO:0007669"/>
    <property type="project" value="UniProtKB-KW"/>
</dbReference>
<dbReference type="SUPFAM" id="SSF55681">
    <property type="entry name" value="Class II aaRS and biotin synthetases"/>
    <property type="match status" value="1"/>
</dbReference>
<keyword evidence="6" id="KW-0175">Coiled coil</keyword>
<dbReference type="Pfam" id="PF00152">
    <property type="entry name" value="tRNA-synt_2"/>
    <property type="match status" value="1"/>
</dbReference>
<gene>
    <name evidence="9" type="ORF">STAS_30575</name>
</gene>
<evidence type="ECO:0000259" key="8">
    <source>
        <dbReference type="Pfam" id="PF00152"/>
    </source>
</evidence>
<keyword evidence="1 9" id="KW-0436">Ligase</keyword>
<keyword evidence="3" id="KW-0067">ATP-binding</keyword>
<evidence type="ECO:0000256" key="7">
    <source>
        <dbReference type="SAM" id="MobiDB-lite"/>
    </source>
</evidence>
<accession>A0A5A7R6P7</accession>
<reference evidence="10" key="1">
    <citation type="journal article" date="2019" name="Curr. Biol.">
        <title>Genome Sequence of Striga asiatica Provides Insight into the Evolution of Plant Parasitism.</title>
        <authorList>
            <person name="Yoshida S."/>
            <person name="Kim S."/>
            <person name="Wafula E.K."/>
            <person name="Tanskanen J."/>
            <person name="Kim Y.M."/>
            <person name="Honaas L."/>
            <person name="Yang Z."/>
            <person name="Spallek T."/>
            <person name="Conn C.E."/>
            <person name="Ichihashi Y."/>
            <person name="Cheong K."/>
            <person name="Cui S."/>
            <person name="Der J.P."/>
            <person name="Gundlach H."/>
            <person name="Jiao Y."/>
            <person name="Hori C."/>
            <person name="Ishida J.K."/>
            <person name="Kasahara H."/>
            <person name="Kiba T."/>
            <person name="Kim M.S."/>
            <person name="Koo N."/>
            <person name="Laohavisit A."/>
            <person name="Lee Y.H."/>
            <person name="Lumba S."/>
            <person name="McCourt P."/>
            <person name="Mortimer J.C."/>
            <person name="Mutuku J.M."/>
            <person name="Nomura T."/>
            <person name="Sasaki-Sekimoto Y."/>
            <person name="Seto Y."/>
            <person name="Wang Y."/>
            <person name="Wakatake T."/>
            <person name="Sakakibara H."/>
            <person name="Demura T."/>
            <person name="Yamaguchi S."/>
            <person name="Yoneyama K."/>
            <person name="Manabe R.I."/>
            <person name="Nelson D.C."/>
            <person name="Schulman A.H."/>
            <person name="Timko M.P."/>
            <person name="dePamphilis C.W."/>
            <person name="Choi D."/>
            <person name="Shirasu K."/>
        </authorList>
    </citation>
    <scope>NUCLEOTIDE SEQUENCE [LARGE SCALE GENOMIC DNA]</scope>
    <source>
        <strain evidence="10">cv. UVA1</strain>
    </source>
</reference>
<keyword evidence="5" id="KW-0030">Aminoacyl-tRNA synthetase</keyword>
<organism evidence="9 10">
    <name type="scientific">Striga asiatica</name>
    <name type="common">Asiatic witchweed</name>
    <name type="synonym">Buchnera asiatica</name>
    <dbReference type="NCBI Taxonomy" id="4170"/>
    <lineage>
        <taxon>Eukaryota</taxon>
        <taxon>Viridiplantae</taxon>
        <taxon>Streptophyta</taxon>
        <taxon>Embryophyta</taxon>
        <taxon>Tracheophyta</taxon>
        <taxon>Spermatophyta</taxon>
        <taxon>Magnoliopsida</taxon>
        <taxon>eudicotyledons</taxon>
        <taxon>Gunneridae</taxon>
        <taxon>Pentapetalae</taxon>
        <taxon>asterids</taxon>
        <taxon>lamiids</taxon>
        <taxon>Lamiales</taxon>
        <taxon>Orobanchaceae</taxon>
        <taxon>Buchnereae</taxon>
        <taxon>Striga</taxon>
    </lineage>
</organism>
<evidence type="ECO:0000256" key="3">
    <source>
        <dbReference type="ARBA" id="ARBA00022840"/>
    </source>
</evidence>
<sequence length="609" mass="68768">MASEQSPNEAQVTHFKYSKRAVLKTVVGRPDSGLGLIGQRVVVGGWVRSSREFKKDEPKPNPGPKSGHGPKDITCVEVLQTRMPFLRSIIKVFGGDHRARDKLDNAIALPKPPQPSISILAISDGSCVANLRVVVDSDLAPPSQVMPTGTCILVDGVLQSPSLQDKEVIELKADKILHIGTVDMDRYPLSRKRLPLESLRDCPHFRPRTTTVASVMRIRNSLTQATHRFFQENGFLHVQVPIITNTNCWGPKNENTFHVTTLLDRTEKTDDQNPFDDFETVKLEIIKSSIQEKARKIEELKRSNSNKEALAAAIHDLKKTNELASQLEAKQRGKIGKSSQRTSRASDLPCLTVSGRMHLESYASALGNVYAFGPRFVANGPDSKKLLAEMWMAELEMAFSELKDSMDCAIDFLKFVCKWILDNCTEDLKFVSKRVDKLIVDRLQSIVSGPFEKISYTEAVEVLKQVTERKFETEVEWGVFLTEEHESYLTDEIYKKAIVIYNHPKELKPFNVRLNDDGKTAASFDIILPKVGTLIRGSQTEERFNMLITRIKEFGSDRKHYEWYLELRKHGHVECSGFSFVFDPLVMYATGINDVRDIVPFPRSFSIAQ</sequence>
<feature type="domain" description="Aminoacyl-tRNA synthetase class II (D/K/N)" evidence="8">
    <location>
        <begin position="347"/>
        <end position="603"/>
    </location>
</feature>
<evidence type="ECO:0000256" key="2">
    <source>
        <dbReference type="ARBA" id="ARBA00022741"/>
    </source>
</evidence>
<dbReference type="GO" id="GO:0006421">
    <property type="term" value="P:asparaginyl-tRNA aminoacylation"/>
    <property type="evidence" value="ECO:0007669"/>
    <property type="project" value="TreeGrafter"/>
</dbReference>
<dbReference type="PANTHER" id="PTHR22594:SF36">
    <property type="entry name" value="ASPARAGINE--TRNA LIGASE, CYTOPLASMIC 2"/>
    <property type="match status" value="1"/>
</dbReference>
<dbReference type="EMBL" id="BKCP01010514">
    <property type="protein sequence ID" value="GER53086.1"/>
    <property type="molecule type" value="Genomic_DNA"/>
</dbReference>
<keyword evidence="2" id="KW-0547">Nucleotide-binding</keyword>
<dbReference type="PANTHER" id="PTHR22594">
    <property type="entry name" value="ASPARTYL/LYSYL-TRNA SYNTHETASE"/>
    <property type="match status" value="1"/>
</dbReference>
<evidence type="ECO:0000313" key="9">
    <source>
        <dbReference type="EMBL" id="GER53086.1"/>
    </source>
</evidence>
<dbReference type="Gene3D" id="3.30.930.10">
    <property type="entry name" value="Bira Bifunctional Protein, Domain 2"/>
    <property type="match status" value="1"/>
</dbReference>
<dbReference type="AlphaFoldDB" id="A0A5A7R6P7"/>
<dbReference type="GO" id="GO:0004816">
    <property type="term" value="F:asparagine-tRNA ligase activity"/>
    <property type="evidence" value="ECO:0007669"/>
    <property type="project" value="TreeGrafter"/>
</dbReference>
<comment type="caution">
    <text evidence="9">The sequence shown here is derived from an EMBL/GenBank/DDBJ whole genome shotgun (WGS) entry which is preliminary data.</text>
</comment>
<dbReference type="GO" id="GO:0005739">
    <property type="term" value="C:mitochondrion"/>
    <property type="evidence" value="ECO:0007669"/>
    <property type="project" value="TreeGrafter"/>
</dbReference>
<evidence type="ECO:0000256" key="1">
    <source>
        <dbReference type="ARBA" id="ARBA00022598"/>
    </source>
</evidence>
<feature type="coiled-coil region" evidence="6">
    <location>
        <begin position="283"/>
        <end position="330"/>
    </location>
</feature>
<keyword evidence="4" id="KW-0648">Protein biosynthesis</keyword>
<evidence type="ECO:0000256" key="4">
    <source>
        <dbReference type="ARBA" id="ARBA00022917"/>
    </source>
</evidence>
<protein>
    <submittedName>
        <fullName evidence="9">Asparagine--tRNA ligase</fullName>
    </submittedName>
</protein>
<dbReference type="Proteomes" id="UP000325081">
    <property type="component" value="Unassembled WGS sequence"/>
</dbReference>
<evidence type="ECO:0000256" key="6">
    <source>
        <dbReference type="SAM" id="Coils"/>
    </source>
</evidence>